<sequence length="593" mass="69266">MSFDYRNIIISSQRQCSPTTCVDGQFFQNITLSYFLSRRKQVQSLRSPNAFLIYRKAFLDQLSHSNHNIKMTEVSKVVSYFWKNEKQNVKDAYKEIAKEVENELIENRKKDLSTVRVVWKNSKLSRKRKQNVKCSNNNNNHPSNNPLCISFDEMGNNNNNSNNSSSFQQQLNDESLKQVDSIDSIYEFVSVSPPGLIASPPHLSSDSSNYSLDSSETTPILGVETPNLTPNSNLEVCSTPILGEEATTSILGGRGGEQQPPINYSPYYSSSPSSPNEINNNCEIIENQSQDFFYFNQFQDYFQQQPTNYNSNYNYNCFLIMNDRSPFLGPLFNDIKTSDILLRIDNIHFHAHVCVLSVTSRFWNRYFRYTKLQKRHDYSCLKSKSITKLYQYKGDPETELNYTFEDFGIFLKYLYGYPIEEIDVNKFFVLAYLASNHKFDVPELLEFCDQILYETWGCQSWRVTLRVSKWIGLIKLRFKILKYIYSKGDSMFLSYISKELDEFDWKIIYVISDKDPCCKSDFEELFNIKEYEECEDENQSEEGIKEEESGDEVEETVEEKEDEESKMFEDVTQFDNIATIENESFTKILKIYI</sequence>
<evidence type="ECO:0000259" key="4">
    <source>
        <dbReference type="PROSITE" id="PS50097"/>
    </source>
</evidence>
<keyword evidence="1" id="KW-0539">Nucleus</keyword>
<dbReference type="GO" id="GO:0005634">
    <property type="term" value="C:nucleus"/>
    <property type="evidence" value="ECO:0007669"/>
    <property type="project" value="UniProtKB-UniRule"/>
</dbReference>
<organism evidence="6 7">
    <name type="scientific">Diversispora eburnea</name>
    <dbReference type="NCBI Taxonomy" id="1213867"/>
    <lineage>
        <taxon>Eukaryota</taxon>
        <taxon>Fungi</taxon>
        <taxon>Fungi incertae sedis</taxon>
        <taxon>Mucoromycota</taxon>
        <taxon>Glomeromycotina</taxon>
        <taxon>Glomeromycetes</taxon>
        <taxon>Diversisporales</taxon>
        <taxon>Diversisporaceae</taxon>
        <taxon>Diversispora</taxon>
    </lineage>
</organism>
<dbReference type="InterPro" id="IPR011333">
    <property type="entry name" value="SKP1/BTB/POZ_sf"/>
</dbReference>
<accession>A0A9N8W4N0</accession>
<feature type="compositionally biased region" description="Low complexity" evidence="3">
    <location>
        <begin position="156"/>
        <end position="166"/>
    </location>
</feature>
<feature type="region of interest" description="Disordered" evidence="3">
    <location>
        <begin position="536"/>
        <end position="566"/>
    </location>
</feature>
<evidence type="ECO:0000256" key="3">
    <source>
        <dbReference type="SAM" id="MobiDB-lite"/>
    </source>
</evidence>
<dbReference type="Proteomes" id="UP000789706">
    <property type="component" value="Unassembled WGS sequence"/>
</dbReference>
<feature type="domain" description="BTB" evidence="4">
    <location>
        <begin position="338"/>
        <end position="423"/>
    </location>
</feature>
<feature type="region of interest" description="Disordered" evidence="3">
    <location>
        <begin position="128"/>
        <end position="174"/>
    </location>
</feature>
<name>A0A9N8W4N0_9GLOM</name>
<dbReference type="PROSITE" id="PS50118">
    <property type="entry name" value="HMG_BOX_2"/>
    <property type="match status" value="1"/>
</dbReference>
<dbReference type="Gene3D" id="1.10.30.10">
    <property type="entry name" value="High mobility group box domain"/>
    <property type="match status" value="1"/>
</dbReference>
<dbReference type="InterPro" id="IPR036910">
    <property type="entry name" value="HMG_box_dom_sf"/>
</dbReference>
<dbReference type="GO" id="GO:0003677">
    <property type="term" value="F:DNA binding"/>
    <property type="evidence" value="ECO:0007669"/>
    <property type="project" value="UniProtKB-UniRule"/>
</dbReference>
<dbReference type="SMART" id="SM00225">
    <property type="entry name" value="BTB"/>
    <property type="match status" value="1"/>
</dbReference>
<evidence type="ECO:0000313" key="6">
    <source>
        <dbReference type="EMBL" id="CAG8471961.1"/>
    </source>
</evidence>
<dbReference type="PROSITE" id="PS50097">
    <property type="entry name" value="BTB"/>
    <property type="match status" value="1"/>
</dbReference>
<feature type="compositionally biased region" description="Acidic residues" evidence="3">
    <location>
        <begin position="548"/>
        <end position="562"/>
    </location>
</feature>
<feature type="DNA-binding region" description="HMG box" evidence="1">
    <location>
        <begin position="44"/>
        <end position="112"/>
    </location>
</feature>
<feature type="compositionally biased region" description="Low complexity" evidence="3">
    <location>
        <begin position="135"/>
        <end position="146"/>
    </location>
</feature>
<comment type="caution">
    <text evidence="6">The sequence shown here is derived from an EMBL/GenBank/DDBJ whole genome shotgun (WGS) entry which is preliminary data.</text>
</comment>
<dbReference type="SMART" id="SM00398">
    <property type="entry name" value="HMG"/>
    <property type="match status" value="1"/>
</dbReference>
<proteinExistence type="predicted"/>
<evidence type="ECO:0000259" key="5">
    <source>
        <dbReference type="PROSITE" id="PS50118"/>
    </source>
</evidence>
<dbReference type="SUPFAM" id="SSF47095">
    <property type="entry name" value="HMG-box"/>
    <property type="match status" value="1"/>
</dbReference>
<protein>
    <submittedName>
        <fullName evidence="6">1222_t:CDS:1</fullName>
    </submittedName>
</protein>
<keyword evidence="1" id="KW-0238">DNA-binding</keyword>
<keyword evidence="7" id="KW-1185">Reference proteome</keyword>
<dbReference type="SUPFAM" id="SSF54695">
    <property type="entry name" value="POZ domain"/>
    <property type="match status" value="1"/>
</dbReference>
<dbReference type="OrthoDB" id="2325218at2759"/>
<dbReference type="AlphaFoldDB" id="A0A9N8W4N0"/>
<evidence type="ECO:0000256" key="2">
    <source>
        <dbReference type="SAM" id="Coils"/>
    </source>
</evidence>
<dbReference type="InterPro" id="IPR000210">
    <property type="entry name" value="BTB/POZ_dom"/>
</dbReference>
<reference evidence="6" key="1">
    <citation type="submission" date="2021-06" db="EMBL/GenBank/DDBJ databases">
        <authorList>
            <person name="Kallberg Y."/>
            <person name="Tangrot J."/>
            <person name="Rosling A."/>
        </authorList>
    </citation>
    <scope>NUCLEOTIDE SEQUENCE</scope>
    <source>
        <strain evidence="6">AZ414A</strain>
    </source>
</reference>
<evidence type="ECO:0000313" key="7">
    <source>
        <dbReference type="Proteomes" id="UP000789706"/>
    </source>
</evidence>
<evidence type="ECO:0000256" key="1">
    <source>
        <dbReference type="PROSITE-ProRule" id="PRU00267"/>
    </source>
</evidence>
<dbReference type="Pfam" id="PF00651">
    <property type="entry name" value="BTB"/>
    <property type="match status" value="1"/>
</dbReference>
<feature type="coiled-coil region" evidence="2">
    <location>
        <begin position="83"/>
        <end position="110"/>
    </location>
</feature>
<dbReference type="Gene3D" id="3.30.710.10">
    <property type="entry name" value="Potassium Channel Kv1.1, Chain A"/>
    <property type="match status" value="1"/>
</dbReference>
<gene>
    <name evidence="6" type="ORF">DEBURN_LOCUS3204</name>
</gene>
<feature type="domain" description="HMG box" evidence="5">
    <location>
        <begin position="44"/>
        <end position="112"/>
    </location>
</feature>
<dbReference type="InterPro" id="IPR009071">
    <property type="entry name" value="HMG_box_dom"/>
</dbReference>
<keyword evidence="2" id="KW-0175">Coiled coil</keyword>
<dbReference type="EMBL" id="CAJVPK010000197">
    <property type="protein sequence ID" value="CAG8471961.1"/>
    <property type="molecule type" value="Genomic_DNA"/>
</dbReference>
<dbReference type="Pfam" id="PF00505">
    <property type="entry name" value="HMG_box"/>
    <property type="match status" value="1"/>
</dbReference>